<reference evidence="1" key="1">
    <citation type="submission" date="2014-09" db="EMBL/GenBank/DDBJ databases">
        <authorList>
            <person name="Magalhaes I.L.F."/>
            <person name="Oliveira U."/>
            <person name="Santos F.R."/>
            <person name="Vidigal T.H.D.A."/>
            <person name="Brescovit A.D."/>
            <person name="Santos A.J."/>
        </authorList>
    </citation>
    <scope>NUCLEOTIDE SEQUENCE</scope>
    <source>
        <tissue evidence="1">Shoot tissue taken approximately 20 cm above the soil surface</tissue>
    </source>
</reference>
<protein>
    <submittedName>
        <fullName evidence="1">Uncharacterized protein</fullName>
    </submittedName>
</protein>
<reference evidence="1" key="2">
    <citation type="journal article" date="2015" name="Data Brief">
        <title>Shoot transcriptome of the giant reed, Arundo donax.</title>
        <authorList>
            <person name="Barrero R.A."/>
            <person name="Guerrero F.D."/>
            <person name="Moolhuijzen P."/>
            <person name="Goolsby J.A."/>
            <person name="Tidwell J."/>
            <person name="Bellgard S.E."/>
            <person name="Bellgard M.I."/>
        </authorList>
    </citation>
    <scope>NUCLEOTIDE SEQUENCE</scope>
    <source>
        <tissue evidence="1">Shoot tissue taken approximately 20 cm above the soil surface</tissue>
    </source>
</reference>
<sequence>MPLGDAGRTQPPSAAEWNGRFLEEQHVEQMIEELLDSNFSMEICC</sequence>
<dbReference type="EMBL" id="GBRH01256379">
    <property type="protein sequence ID" value="JAD41516.1"/>
    <property type="molecule type" value="Transcribed_RNA"/>
</dbReference>
<name>A0A0A8ZRU2_ARUDO</name>
<proteinExistence type="predicted"/>
<dbReference type="AlphaFoldDB" id="A0A0A8ZRU2"/>
<accession>A0A0A8ZRU2</accession>
<organism evidence="1">
    <name type="scientific">Arundo donax</name>
    <name type="common">Giant reed</name>
    <name type="synonym">Donax arundinaceus</name>
    <dbReference type="NCBI Taxonomy" id="35708"/>
    <lineage>
        <taxon>Eukaryota</taxon>
        <taxon>Viridiplantae</taxon>
        <taxon>Streptophyta</taxon>
        <taxon>Embryophyta</taxon>
        <taxon>Tracheophyta</taxon>
        <taxon>Spermatophyta</taxon>
        <taxon>Magnoliopsida</taxon>
        <taxon>Liliopsida</taxon>
        <taxon>Poales</taxon>
        <taxon>Poaceae</taxon>
        <taxon>PACMAD clade</taxon>
        <taxon>Arundinoideae</taxon>
        <taxon>Arundineae</taxon>
        <taxon>Arundo</taxon>
    </lineage>
</organism>
<evidence type="ECO:0000313" key="1">
    <source>
        <dbReference type="EMBL" id="JAD41516.1"/>
    </source>
</evidence>